<dbReference type="CDD" id="cd12148">
    <property type="entry name" value="fungal_TF_MHR"/>
    <property type="match status" value="1"/>
</dbReference>
<organism evidence="8 9">
    <name type="scientific">Lactarius akahatsu</name>
    <dbReference type="NCBI Taxonomy" id="416441"/>
    <lineage>
        <taxon>Eukaryota</taxon>
        <taxon>Fungi</taxon>
        <taxon>Dikarya</taxon>
        <taxon>Basidiomycota</taxon>
        <taxon>Agaricomycotina</taxon>
        <taxon>Agaricomycetes</taxon>
        <taxon>Russulales</taxon>
        <taxon>Russulaceae</taxon>
        <taxon>Lactarius</taxon>
    </lineage>
</organism>
<dbReference type="SMART" id="SM00066">
    <property type="entry name" value="GAL4"/>
    <property type="match status" value="1"/>
</dbReference>
<dbReference type="GO" id="GO:0005634">
    <property type="term" value="C:nucleus"/>
    <property type="evidence" value="ECO:0007669"/>
    <property type="project" value="UniProtKB-SubCell"/>
</dbReference>
<dbReference type="SUPFAM" id="SSF57701">
    <property type="entry name" value="Zn2/Cys6 DNA-binding domain"/>
    <property type="match status" value="1"/>
</dbReference>
<dbReference type="InterPro" id="IPR050815">
    <property type="entry name" value="TF_fung"/>
</dbReference>
<comment type="caution">
    <text evidence="8">The sequence shown here is derived from an EMBL/GenBank/DDBJ whole genome shotgun (WGS) entry which is preliminary data.</text>
</comment>
<name>A0AAD4LHU0_9AGAM</name>
<evidence type="ECO:0000256" key="1">
    <source>
        <dbReference type="ARBA" id="ARBA00004123"/>
    </source>
</evidence>
<dbReference type="PANTHER" id="PTHR47338">
    <property type="entry name" value="ZN(II)2CYS6 TRANSCRIPTION FACTOR (EUROFUNG)-RELATED"/>
    <property type="match status" value="1"/>
</dbReference>
<proteinExistence type="predicted"/>
<evidence type="ECO:0000256" key="2">
    <source>
        <dbReference type="ARBA" id="ARBA00022723"/>
    </source>
</evidence>
<comment type="subcellular location">
    <subcellularLocation>
        <location evidence="1">Nucleus</location>
    </subcellularLocation>
</comment>
<evidence type="ECO:0000313" key="8">
    <source>
        <dbReference type="EMBL" id="KAH8993400.1"/>
    </source>
</evidence>
<dbReference type="AlphaFoldDB" id="A0AAD4LHU0"/>
<dbReference type="GO" id="GO:0003677">
    <property type="term" value="F:DNA binding"/>
    <property type="evidence" value="ECO:0007669"/>
    <property type="project" value="InterPro"/>
</dbReference>
<keyword evidence="5" id="KW-0539">Nucleus</keyword>
<keyword evidence="9" id="KW-1185">Reference proteome</keyword>
<feature type="compositionally biased region" description="Polar residues" evidence="6">
    <location>
        <begin position="120"/>
        <end position="135"/>
    </location>
</feature>
<evidence type="ECO:0000256" key="5">
    <source>
        <dbReference type="ARBA" id="ARBA00023242"/>
    </source>
</evidence>
<feature type="region of interest" description="Disordered" evidence="6">
    <location>
        <begin position="120"/>
        <end position="165"/>
    </location>
</feature>
<reference evidence="8" key="1">
    <citation type="submission" date="2022-01" db="EMBL/GenBank/DDBJ databases">
        <title>Comparative genomics reveals a dynamic genome evolution in the ectomycorrhizal milk-cap (Lactarius) mushrooms.</title>
        <authorList>
            <consortium name="DOE Joint Genome Institute"/>
            <person name="Lebreton A."/>
            <person name="Tang N."/>
            <person name="Kuo A."/>
            <person name="LaButti K."/>
            <person name="Drula E."/>
            <person name="Barry K."/>
            <person name="Clum A."/>
            <person name="Lipzen A."/>
            <person name="Mousain D."/>
            <person name="Ng V."/>
            <person name="Wang R."/>
            <person name="Wang X."/>
            <person name="Dai Y."/>
            <person name="Henrissat B."/>
            <person name="Grigoriev I.V."/>
            <person name="Guerin-Laguette A."/>
            <person name="Yu F."/>
            <person name="Martin F.M."/>
        </authorList>
    </citation>
    <scope>NUCLEOTIDE SEQUENCE</scope>
    <source>
        <strain evidence="8">QP</strain>
    </source>
</reference>
<sequence>MPTRCIIPPHYNFHQQYMDPSTSPQAGSSSSSTLQRGKACLNCRRRKMKCDGVRPVCGPCSRANRPDDCEYTDGQGRTRTQMLEDTIAQLEARIEELENPSSNPGSVMLHDPRSAFFQTKQSPLLGPSQPSTSVLLSRAELSPSSPSSSPPRRGATGLTTQSSTSTAWLLSEEPPTHIVQEILDVFLQYAPSPNFFLHPTRFRHSITLPPGNPGRPIPALVNAVCLWGILFSQNKELLPHETVLAPRIAAQLGHAIPTTPSHRTLQVIQTKLLLVDYFFRVGNFLAGRHEAYSAMSLATACGLHKIRTAQPTPAFTSFIDQIDLSLQEPRDQIEEGERINAFWAVFFVDRCSAVAFGPPLVVSEMDVSGMQIDTPWPLEMETYERGQIYPNLRTTGTVRSFFSGMNNGWPWDNHNPLTQLSKAVALFERASRLAAAWRPGALPLLINVQSTNGLEEIPNVDSYYSDFVAVDQRIDEFKSRLTPIERVALCLSNGATIQLHATFCLQNTASRAKCLSAALAIVRASQAAPAHERVYTSPILGPLWAACGRVIINEIVARRSFHAELTLSPQQHDGDLRNALEQIQSIMAAAASHCALMNYHLSRLQQESAGI</sequence>
<keyword evidence="3" id="KW-0805">Transcription regulation</keyword>
<dbReference type="Gene3D" id="4.10.240.10">
    <property type="entry name" value="Zn(2)-C6 fungal-type DNA-binding domain"/>
    <property type="match status" value="1"/>
</dbReference>
<dbReference type="GO" id="GO:0000981">
    <property type="term" value="F:DNA-binding transcription factor activity, RNA polymerase II-specific"/>
    <property type="evidence" value="ECO:0007669"/>
    <property type="project" value="InterPro"/>
</dbReference>
<evidence type="ECO:0000256" key="4">
    <source>
        <dbReference type="ARBA" id="ARBA00023163"/>
    </source>
</evidence>
<dbReference type="GO" id="GO:0006351">
    <property type="term" value="P:DNA-templated transcription"/>
    <property type="evidence" value="ECO:0007669"/>
    <property type="project" value="InterPro"/>
</dbReference>
<evidence type="ECO:0000256" key="3">
    <source>
        <dbReference type="ARBA" id="ARBA00023015"/>
    </source>
</evidence>
<keyword evidence="4" id="KW-0804">Transcription</keyword>
<feature type="compositionally biased region" description="Low complexity" evidence="6">
    <location>
        <begin position="142"/>
        <end position="151"/>
    </location>
</feature>
<evidence type="ECO:0000259" key="7">
    <source>
        <dbReference type="PROSITE" id="PS50048"/>
    </source>
</evidence>
<accession>A0AAD4LHU0</accession>
<dbReference type="PANTHER" id="PTHR47338:SF29">
    <property type="entry name" value="ZN(2)-C6 FUNGAL-TYPE DOMAIN-CONTAINING PROTEIN"/>
    <property type="match status" value="1"/>
</dbReference>
<dbReference type="Proteomes" id="UP001201163">
    <property type="component" value="Unassembled WGS sequence"/>
</dbReference>
<evidence type="ECO:0000313" key="9">
    <source>
        <dbReference type="Proteomes" id="UP001201163"/>
    </source>
</evidence>
<dbReference type="InterPro" id="IPR036864">
    <property type="entry name" value="Zn2-C6_fun-type_DNA-bd_sf"/>
</dbReference>
<dbReference type="CDD" id="cd00067">
    <property type="entry name" value="GAL4"/>
    <property type="match status" value="1"/>
</dbReference>
<dbReference type="PROSITE" id="PS50048">
    <property type="entry name" value="ZN2_CY6_FUNGAL_2"/>
    <property type="match status" value="1"/>
</dbReference>
<dbReference type="InterPro" id="IPR007219">
    <property type="entry name" value="XnlR_reg_dom"/>
</dbReference>
<dbReference type="EMBL" id="JAKELL010000018">
    <property type="protein sequence ID" value="KAH8993400.1"/>
    <property type="molecule type" value="Genomic_DNA"/>
</dbReference>
<keyword evidence="2" id="KW-0479">Metal-binding</keyword>
<feature type="domain" description="Zn(2)-C6 fungal-type" evidence="7">
    <location>
        <begin position="39"/>
        <end position="71"/>
    </location>
</feature>
<dbReference type="GO" id="GO:0008270">
    <property type="term" value="F:zinc ion binding"/>
    <property type="evidence" value="ECO:0007669"/>
    <property type="project" value="InterPro"/>
</dbReference>
<gene>
    <name evidence="8" type="ORF">EDB92DRAFT_399742</name>
</gene>
<dbReference type="InterPro" id="IPR001138">
    <property type="entry name" value="Zn2Cys6_DnaBD"/>
</dbReference>
<protein>
    <recommendedName>
        <fullName evidence="7">Zn(2)-C6 fungal-type domain-containing protein</fullName>
    </recommendedName>
</protein>
<dbReference type="Pfam" id="PF04082">
    <property type="entry name" value="Fungal_trans"/>
    <property type="match status" value="1"/>
</dbReference>
<dbReference type="Pfam" id="PF00172">
    <property type="entry name" value="Zn_clus"/>
    <property type="match status" value="1"/>
</dbReference>
<evidence type="ECO:0000256" key="6">
    <source>
        <dbReference type="SAM" id="MobiDB-lite"/>
    </source>
</evidence>
<dbReference type="PROSITE" id="PS00463">
    <property type="entry name" value="ZN2_CY6_FUNGAL_1"/>
    <property type="match status" value="1"/>
</dbReference>